<organism evidence="7 8">
    <name type="scientific">Botrytis paeoniae</name>
    <dbReference type="NCBI Taxonomy" id="278948"/>
    <lineage>
        <taxon>Eukaryota</taxon>
        <taxon>Fungi</taxon>
        <taxon>Dikarya</taxon>
        <taxon>Ascomycota</taxon>
        <taxon>Pezizomycotina</taxon>
        <taxon>Leotiomycetes</taxon>
        <taxon>Helotiales</taxon>
        <taxon>Sclerotiniaceae</taxon>
        <taxon>Botrytis</taxon>
    </lineage>
</organism>
<comment type="caution">
    <text evidence="7">The sequence shown here is derived from an EMBL/GenBank/DDBJ whole genome shotgun (WGS) entry which is preliminary data.</text>
</comment>
<dbReference type="InterPro" id="IPR006094">
    <property type="entry name" value="Oxid_FAD_bind_N"/>
</dbReference>
<name>A0A4Z1FM57_9HELO</name>
<dbReference type="EMBL" id="PQXI01000161">
    <property type="protein sequence ID" value="TGO22601.1"/>
    <property type="molecule type" value="Genomic_DNA"/>
</dbReference>
<dbReference type="PROSITE" id="PS51387">
    <property type="entry name" value="FAD_PCMH"/>
    <property type="match status" value="1"/>
</dbReference>
<keyword evidence="8" id="KW-1185">Reference proteome</keyword>
<dbReference type="InterPro" id="IPR016169">
    <property type="entry name" value="FAD-bd_PCMH_sub2"/>
</dbReference>
<evidence type="ECO:0000256" key="5">
    <source>
        <dbReference type="SAM" id="SignalP"/>
    </source>
</evidence>
<dbReference type="GO" id="GO:0071949">
    <property type="term" value="F:FAD binding"/>
    <property type="evidence" value="ECO:0007669"/>
    <property type="project" value="InterPro"/>
</dbReference>
<keyword evidence="3" id="KW-0274">FAD</keyword>
<evidence type="ECO:0000259" key="6">
    <source>
        <dbReference type="PROSITE" id="PS51387"/>
    </source>
</evidence>
<dbReference type="Gene3D" id="3.30.465.10">
    <property type="match status" value="1"/>
</dbReference>
<feature type="chain" id="PRO_5021184783" description="FAD-binding PCMH-type domain-containing protein" evidence="5">
    <location>
        <begin position="19"/>
        <end position="513"/>
    </location>
</feature>
<evidence type="ECO:0000313" key="8">
    <source>
        <dbReference type="Proteomes" id="UP000297910"/>
    </source>
</evidence>
<dbReference type="PANTHER" id="PTHR42973">
    <property type="entry name" value="BINDING OXIDOREDUCTASE, PUTATIVE (AFU_ORTHOLOGUE AFUA_1G17690)-RELATED"/>
    <property type="match status" value="1"/>
</dbReference>
<dbReference type="PANTHER" id="PTHR42973:SF22">
    <property type="entry name" value="FAD-BINDING PCMH-TYPE DOMAIN-CONTAINING PROTEIN-RELATED"/>
    <property type="match status" value="1"/>
</dbReference>
<comment type="similarity">
    <text evidence="1">Belongs to the oxygen-dependent FAD-linked oxidoreductase family.</text>
</comment>
<keyword evidence="2" id="KW-0285">Flavoprotein</keyword>
<feature type="domain" description="FAD-binding PCMH-type" evidence="6">
    <location>
        <begin position="54"/>
        <end position="225"/>
    </location>
</feature>
<keyword evidence="5" id="KW-0732">Signal</keyword>
<dbReference type="Pfam" id="PF01565">
    <property type="entry name" value="FAD_binding_4"/>
    <property type="match status" value="1"/>
</dbReference>
<evidence type="ECO:0000256" key="4">
    <source>
        <dbReference type="ARBA" id="ARBA00023002"/>
    </source>
</evidence>
<dbReference type="InterPro" id="IPR036318">
    <property type="entry name" value="FAD-bd_PCMH-like_sf"/>
</dbReference>
<evidence type="ECO:0000313" key="7">
    <source>
        <dbReference type="EMBL" id="TGO22601.1"/>
    </source>
</evidence>
<evidence type="ECO:0000256" key="1">
    <source>
        <dbReference type="ARBA" id="ARBA00005466"/>
    </source>
</evidence>
<dbReference type="SUPFAM" id="SSF56176">
    <property type="entry name" value="FAD-binding/transporter-associated domain-like"/>
    <property type="match status" value="1"/>
</dbReference>
<dbReference type="InterPro" id="IPR050416">
    <property type="entry name" value="FAD-linked_Oxidoreductase"/>
</dbReference>
<dbReference type="GO" id="GO:0016491">
    <property type="term" value="F:oxidoreductase activity"/>
    <property type="evidence" value="ECO:0007669"/>
    <property type="project" value="UniProtKB-KW"/>
</dbReference>
<evidence type="ECO:0000256" key="2">
    <source>
        <dbReference type="ARBA" id="ARBA00022630"/>
    </source>
</evidence>
<keyword evidence="4" id="KW-0560">Oxidoreductase</keyword>
<reference evidence="7 8" key="1">
    <citation type="submission" date="2017-12" db="EMBL/GenBank/DDBJ databases">
        <title>Comparative genomics of Botrytis spp.</title>
        <authorList>
            <person name="Valero-Jimenez C.A."/>
            <person name="Tapia P."/>
            <person name="Veloso J."/>
            <person name="Silva-Moreno E."/>
            <person name="Staats M."/>
            <person name="Valdes J.H."/>
            <person name="Van Kan J.A.L."/>
        </authorList>
    </citation>
    <scope>NUCLEOTIDE SEQUENCE [LARGE SCALE GENOMIC DNA]</scope>
    <source>
        <strain evidence="7 8">Bp0003</strain>
    </source>
</reference>
<gene>
    <name evidence="7" type="ORF">BPAE_0161g00060</name>
</gene>
<feature type="signal peptide" evidence="5">
    <location>
        <begin position="1"/>
        <end position="18"/>
    </location>
</feature>
<dbReference type="Proteomes" id="UP000297910">
    <property type="component" value="Unassembled WGS sequence"/>
</dbReference>
<sequence>MLLLRVALIIVSLDFTRAASSSGCCSILKSNITAAPNSKAYNATIYGFWSGQVRDNKPTCVVQPTTREHVAAVVRTLTRLQCQFSVKGGGHTPFAGAASINDGVTIDLAKLNNISVDKNVGIAHVGAGLKWGQIYEYLETKGMMVSGGRASLVGIGGLVVGGGYSWFAPQKGFVADTVVNFELVVGNGSIINVNATSNSDLFVGLKGGGNNFGIVTRYDLESFPFEKLWGGIMIYPSSTAKAQINFFTNFTNHISDDPKANFLNIWSYRQVSGSQSILNVIDYVAPVEAPAIYSDALAIPNLISSTMRITNVSSLTDELAGGTSTLNSRYIFVTTTFSNSAEMYETAVNISNKHLEPLKNTTGLVWSILFQPIPLIVSEHSITTGGNIMGVDRNKDNLTLFLVYVTWLEASDDQKFTDAAYATVDEINAVAGNLGVTNSFIYLNYAGQKQNPLAGYGEENIEKMRVLSRKYDPQGTFQKLVKGGFKIPGMEIVMDWEVGALENAWTEESVLLY</sequence>
<accession>A0A4Z1FM57</accession>
<dbReference type="AlphaFoldDB" id="A0A4Z1FM57"/>
<dbReference type="InterPro" id="IPR016166">
    <property type="entry name" value="FAD-bd_PCMH"/>
</dbReference>
<protein>
    <recommendedName>
        <fullName evidence="6">FAD-binding PCMH-type domain-containing protein</fullName>
    </recommendedName>
</protein>
<evidence type="ECO:0000256" key="3">
    <source>
        <dbReference type="ARBA" id="ARBA00022827"/>
    </source>
</evidence>
<proteinExistence type="inferred from homology"/>